<feature type="transmembrane region" description="Helical" evidence="6">
    <location>
        <begin position="427"/>
        <end position="451"/>
    </location>
</feature>
<accession>A0A7C3J2P6</accession>
<sequence>MSEASIKKITLLVTSLANFIFPFNVFAINIAIPAIGTEFSMDAFTLGWVSTGFLLASAIFLIPFGKVSDIYGRKRIFMLGLLIFSTVSIPLAFSTSPLMLIILRSIIGIGGAMFLGTLMAILTGVYPIGERGMAMGINTMAVSIGITSGPFLGGLLTQYFGWRSIFLVNFPVGMLIVALVLLKIKMEWKEAKGERFDVKGALLYGFMFLLVMYGITSLPSLQGIVMVVIGAITFPIFLKLEKKAKDPIINVSIFSGNRPFIFSNLAALIYFSATFAIIFILSLYLQFSKGYSPQDAGLILATQSILTIIFSPIAGRLTDRYGARLIASIGMLFTTSGTALLVSINEVTPLEFLIMNLVLLGLGAAFFNGPNQYAIMSSVEKRFLGVASGMLGTMRQIGQVLSMGIATIVLTLVVGKNQITPDSYPLFLVSAQILFVAFAIMCFFGLLASLVRGKI</sequence>
<feature type="domain" description="Major facilitator superfamily (MFS) profile" evidence="7">
    <location>
        <begin position="10"/>
        <end position="455"/>
    </location>
</feature>
<evidence type="ECO:0000256" key="6">
    <source>
        <dbReference type="SAM" id="Phobius"/>
    </source>
</evidence>
<dbReference type="EMBL" id="DSTX01000011">
    <property type="protein sequence ID" value="HFK20899.1"/>
    <property type="molecule type" value="Genomic_DNA"/>
</dbReference>
<feature type="transmembrane region" description="Helical" evidence="6">
    <location>
        <begin position="140"/>
        <end position="160"/>
    </location>
</feature>
<evidence type="ECO:0000256" key="2">
    <source>
        <dbReference type="ARBA" id="ARBA00022448"/>
    </source>
</evidence>
<evidence type="ECO:0000313" key="8">
    <source>
        <dbReference type="EMBL" id="HFK20899.1"/>
    </source>
</evidence>
<keyword evidence="5 6" id="KW-0472">Membrane</keyword>
<feature type="transmembrane region" description="Helical" evidence="6">
    <location>
        <begin position="221"/>
        <end position="240"/>
    </location>
</feature>
<feature type="transmembrane region" description="Helical" evidence="6">
    <location>
        <begin position="325"/>
        <end position="344"/>
    </location>
</feature>
<dbReference type="GO" id="GO:0022857">
    <property type="term" value="F:transmembrane transporter activity"/>
    <property type="evidence" value="ECO:0007669"/>
    <property type="project" value="InterPro"/>
</dbReference>
<feature type="transmembrane region" description="Helical" evidence="6">
    <location>
        <begin position="196"/>
        <end position="215"/>
    </location>
</feature>
<evidence type="ECO:0000256" key="4">
    <source>
        <dbReference type="ARBA" id="ARBA00022989"/>
    </source>
</evidence>
<feature type="transmembrane region" description="Helical" evidence="6">
    <location>
        <begin position="350"/>
        <end position="367"/>
    </location>
</feature>
<dbReference type="PRINTS" id="PR01036">
    <property type="entry name" value="TCRTETB"/>
</dbReference>
<feature type="transmembrane region" description="Helical" evidence="6">
    <location>
        <begin position="101"/>
        <end position="128"/>
    </location>
</feature>
<dbReference type="CDD" id="cd17321">
    <property type="entry name" value="MFS_MMR_MDR_like"/>
    <property type="match status" value="1"/>
</dbReference>
<evidence type="ECO:0000259" key="7">
    <source>
        <dbReference type="PROSITE" id="PS50850"/>
    </source>
</evidence>
<dbReference type="PANTHER" id="PTHR42718:SF9">
    <property type="entry name" value="MAJOR FACILITATOR SUPERFAMILY MULTIDRUG TRANSPORTER MFSC"/>
    <property type="match status" value="1"/>
</dbReference>
<feature type="transmembrane region" description="Helical" evidence="6">
    <location>
        <begin position="44"/>
        <end position="64"/>
    </location>
</feature>
<evidence type="ECO:0000256" key="1">
    <source>
        <dbReference type="ARBA" id="ARBA00004141"/>
    </source>
</evidence>
<dbReference type="PANTHER" id="PTHR42718">
    <property type="entry name" value="MAJOR FACILITATOR SUPERFAMILY MULTIDRUG TRANSPORTER MFSC"/>
    <property type="match status" value="1"/>
</dbReference>
<feature type="transmembrane region" description="Helical" evidence="6">
    <location>
        <begin position="76"/>
        <end position="95"/>
    </location>
</feature>
<feature type="transmembrane region" description="Helical" evidence="6">
    <location>
        <begin position="397"/>
        <end position="415"/>
    </location>
</feature>
<dbReference type="Gene3D" id="1.20.1250.20">
    <property type="entry name" value="MFS general substrate transporter like domains"/>
    <property type="match status" value="1"/>
</dbReference>
<dbReference type="Gene3D" id="1.20.1720.10">
    <property type="entry name" value="Multidrug resistance protein D"/>
    <property type="match status" value="1"/>
</dbReference>
<dbReference type="InterPro" id="IPR011701">
    <property type="entry name" value="MFS"/>
</dbReference>
<keyword evidence="2" id="KW-0813">Transport</keyword>
<keyword evidence="3 6" id="KW-0812">Transmembrane</keyword>
<feature type="transmembrane region" description="Helical" evidence="6">
    <location>
        <begin position="166"/>
        <end position="184"/>
    </location>
</feature>
<keyword evidence="4 6" id="KW-1133">Transmembrane helix</keyword>
<feature type="transmembrane region" description="Helical" evidence="6">
    <location>
        <begin position="261"/>
        <end position="284"/>
    </location>
</feature>
<evidence type="ECO:0000256" key="5">
    <source>
        <dbReference type="ARBA" id="ARBA00023136"/>
    </source>
</evidence>
<name>A0A7C3J2P6_9CREN</name>
<proteinExistence type="predicted"/>
<dbReference type="InterPro" id="IPR020846">
    <property type="entry name" value="MFS_dom"/>
</dbReference>
<dbReference type="GO" id="GO:0016020">
    <property type="term" value="C:membrane"/>
    <property type="evidence" value="ECO:0007669"/>
    <property type="project" value="UniProtKB-SubCell"/>
</dbReference>
<reference evidence="8" key="1">
    <citation type="journal article" date="2020" name="mSystems">
        <title>Genome- and Community-Level Interaction Insights into Carbon Utilization and Element Cycling Functions of Hydrothermarchaeota in Hydrothermal Sediment.</title>
        <authorList>
            <person name="Zhou Z."/>
            <person name="Liu Y."/>
            <person name="Xu W."/>
            <person name="Pan J."/>
            <person name="Luo Z.H."/>
            <person name="Li M."/>
        </authorList>
    </citation>
    <scope>NUCLEOTIDE SEQUENCE [LARGE SCALE GENOMIC DNA]</scope>
    <source>
        <strain evidence="8">SpSt-468</strain>
    </source>
</reference>
<evidence type="ECO:0000256" key="3">
    <source>
        <dbReference type="ARBA" id="ARBA00022692"/>
    </source>
</evidence>
<feature type="transmembrane region" description="Helical" evidence="6">
    <location>
        <begin position="296"/>
        <end position="313"/>
    </location>
</feature>
<dbReference type="PROSITE" id="PS50850">
    <property type="entry name" value="MFS"/>
    <property type="match status" value="1"/>
</dbReference>
<feature type="transmembrane region" description="Helical" evidence="6">
    <location>
        <begin position="12"/>
        <end position="32"/>
    </location>
</feature>
<comment type="subcellular location">
    <subcellularLocation>
        <location evidence="1">Membrane</location>
        <topology evidence="1">Multi-pass membrane protein</topology>
    </subcellularLocation>
</comment>
<comment type="caution">
    <text evidence="8">The sequence shown here is derived from an EMBL/GenBank/DDBJ whole genome shotgun (WGS) entry which is preliminary data.</text>
</comment>
<dbReference type="SUPFAM" id="SSF103473">
    <property type="entry name" value="MFS general substrate transporter"/>
    <property type="match status" value="1"/>
</dbReference>
<organism evidence="8">
    <name type="scientific">Candidatus Methanomethylicus mesodigestus</name>
    <dbReference type="NCBI Taxonomy" id="1867258"/>
    <lineage>
        <taxon>Archaea</taxon>
        <taxon>Thermoproteota</taxon>
        <taxon>Methanosuratincolia</taxon>
        <taxon>Candidatus Methanomethylicales</taxon>
        <taxon>Candidatus Methanomethylicaceae</taxon>
        <taxon>Candidatus Methanomethylicus</taxon>
    </lineage>
</organism>
<dbReference type="AlphaFoldDB" id="A0A7C3J2P6"/>
<gene>
    <name evidence="8" type="ORF">ENS19_06410</name>
</gene>
<protein>
    <submittedName>
        <fullName evidence="8">MFS transporter</fullName>
    </submittedName>
</protein>
<dbReference type="InterPro" id="IPR036259">
    <property type="entry name" value="MFS_trans_sf"/>
</dbReference>
<dbReference type="Pfam" id="PF07690">
    <property type="entry name" value="MFS_1"/>
    <property type="match status" value="1"/>
</dbReference>